<dbReference type="SUPFAM" id="SSF50494">
    <property type="entry name" value="Trypsin-like serine proteases"/>
    <property type="match status" value="1"/>
</dbReference>
<comment type="similarity">
    <text evidence="1">Belongs to the peptidase S1C family.</text>
</comment>
<evidence type="ECO:0000256" key="1">
    <source>
        <dbReference type="ARBA" id="ARBA00010541"/>
    </source>
</evidence>
<organism evidence="5 6">
    <name type="scientific">Suttonella ornithocola</name>
    <dbReference type="NCBI Taxonomy" id="279832"/>
    <lineage>
        <taxon>Bacteria</taxon>
        <taxon>Pseudomonadati</taxon>
        <taxon>Pseudomonadota</taxon>
        <taxon>Gammaproteobacteria</taxon>
        <taxon>Cardiobacteriales</taxon>
        <taxon>Cardiobacteriaceae</taxon>
        <taxon>Suttonella</taxon>
    </lineage>
</organism>
<feature type="chain" id="PRO_5016582362" evidence="4">
    <location>
        <begin position="21"/>
        <end position="440"/>
    </location>
</feature>
<dbReference type="RefSeq" id="WP_072576473.1">
    <property type="nucleotide sequence ID" value="NZ_LWHB01000076.1"/>
</dbReference>
<reference evidence="5 6" key="1">
    <citation type="submission" date="2018-06" db="EMBL/GenBank/DDBJ databases">
        <authorList>
            <consortium name="Pathogen Informatics"/>
            <person name="Doyle S."/>
        </authorList>
    </citation>
    <scope>NUCLEOTIDE SEQUENCE [LARGE SCALE GENOMIC DNA]</scope>
    <source>
        <strain evidence="5 6">NCTC13337</strain>
    </source>
</reference>
<evidence type="ECO:0000256" key="3">
    <source>
        <dbReference type="ARBA" id="ARBA00022801"/>
    </source>
</evidence>
<dbReference type="EMBL" id="UHIC01000001">
    <property type="protein sequence ID" value="SUO94261.1"/>
    <property type="molecule type" value="Genomic_DNA"/>
</dbReference>
<dbReference type="PANTHER" id="PTHR43343">
    <property type="entry name" value="PEPTIDASE S12"/>
    <property type="match status" value="1"/>
</dbReference>
<dbReference type="InterPro" id="IPR043504">
    <property type="entry name" value="Peptidase_S1_PA_chymotrypsin"/>
</dbReference>
<dbReference type="Gene3D" id="2.40.10.10">
    <property type="entry name" value="Trypsin-like serine proteases"/>
    <property type="match status" value="2"/>
</dbReference>
<feature type="signal peptide" evidence="4">
    <location>
        <begin position="1"/>
        <end position="20"/>
    </location>
</feature>
<proteinExistence type="inferred from homology"/>
<dbReference type="GO" id="GO:0006508">
    <property type="term" value="P:proteolysis"/>
    <property type="evidence" value="ECO:0007669"/>
    <property type="project" value="UniProtKB-KW"/>
</dbReference>
<dbReference type="AlphaFoldDB" id="A0A380MRC6"/>
<dbReference type="InterPro" id="IPR009003">
    <property type="entry name" value="Peptidase_S1_PA"/>
</dbReference>
<dbReference type="InterPro" id="IPR001940">
    <property type="entry name" value="Peptidase_S1C"/>
</dbReference>
<gene>
    <name evidence="5" type="primary">hhoB</name>
    <name evidence="5" type="ORF">NCTC13337_00644</name>
</gene>
<dbReference type="PANTHER" id="PTHR43343:SF3">
    <property type="entry name" value="PROTEASE DO-LIKE 8, CHLOROPLASTIC"/>
    <property type="match status" value="1"/>
</dbReference>
<keyword evidence="2 5" id="KW-0645">Protease</keyword>
<evidence type="ECO:0000313" key="5">
    <source>
        <dbReference type="EMBL" id="SUO94261.1"/>
    </source>
</evidence>
<sequence length="440" mass="48534">MKKLLIFGLIAVGQMMSASAQLLPEPVSAQPKTEIDTPLPFSVSDLFSKYQSRIFQIRVINEATGQKTSIGSGFIVGDGSLLATNYHVVSDAVQKDNHRLEYVDNEDHTGPLTLMDVDVIHDLAVVKADHQLGEPFTLDSIPPQGAPLYALGNPHDLGFVIVDGINNGLLKKSAQARILFSGALNGGMSGGPTLNQAGKVVGVNVSYLTSGNNISFIVPAQYLISLIEKAEKGPSDINASISEQLFSDNENYYRAALSRSWQTEKMSNFIVPLAMSDDVRCWDSSPDADVDDLVGAESVSCFNDRSTFINSDVSIGEFGYSYTHYYTREPLFDARFYRIYSKGYSMRFSRRPQRDYGDFVCEADFVTIAGKPFKTTLCRQPSKHFEKDGETIDDMRLIAAQIGESQEGFMIEIALNGVQTNLGKAVMKHLLEQVQWQKSE</sequence>
<dbReference type="Proteomes" id="UP000254601">
    <property type="component" value="Unassembled WGS sequence"/>
</dbReference>
<evidence type="ECO:0000313" key="6">
    <source>
        <dbReference type="Proteomes" id="UP000254601"/>
    </source>
</evidence>
<dbReference type="GO" id="GO:0004252">
    <property type="term" value="F:serine-type endopeptidase activity"/>
    <property type="evidence" value="ECO:0007669"/>
    <property type="project" value="InterPro"/>
</dbReference>
<dbReference type="Pfam" id="PF13365">
    <property type="entry name" value="Trypsin_2"/>
    <property type="match status" value="1"/>
</dbReference>
<keyword evidence="4" id="KW-0732">Signal</keyword>
<name>A0A380MRC6_9GAMM</name>
<evidence type="ECO:0000256" key="4">
    <source>
        <dbReference type="SAM" id="SignalP"/>
    </source>
</evidence>
<keyword evidence="6" id="KW-1185">Reference proteome</keyword>
<keyword evidence="3" id="KW-0378">Hydrolase</keyword>
<evidence type="ECO:0000256" key="2">
    <source>
        <dbReference type="ARBA" id="ARBA00022670"/>
    </source>
</evidence>
<dbReference type="InterPro" id="IPR051201">
    <property type="entry name" value="Chloro_Bact_Ser_Proteases"/>
</dbReference>
<accession>A0A380MRC6</accession>
<dbReference type="PRINTS" id="PR00834">
    <property type="entry name" value="PROTEASES2C"/>
</dbReference>
<protein>
    <submittedName>
        <fullName evidence="5">Serine protease HhoB</fullName>
    </submittedName>
</protein>